<feature type="compositionally biased region" description="Basic residues" evidence="3">
    <location>
        <begin position="767"/>
        <end position="777"/>
    </location>
</feature>
<protein>
    <recommendedName>
        <fullName evidence="4">DUF629 domain-containing protein</fullName>
    </recommendedName>
</protein>
<dbReference type="Pfam" id="PF04780">
    <property type="entry name" value="DUF629"/>
    <property type="match status" value="2"/>
</dbReference>
<dbReference type="PANTHER" id="PTHR22975:SF9">
    <property type="entry name" value="ECHINUS SPLICE FORM 3"/>
    <property type="match status" value="1"/>
</dbReference>
<reference evidence="5 6" key="1">
    <citation type="submission" date="2019-06" db="EMBL/GenBank/DDBJ databases">
        <title>A chromosomal-level reference genome of Carpinus fangiana (Coryloideae, Betulaceae).</title>
        <authorList>
            <person name="Yang X."/>
            <person name="Wang Z."/>
            <person name="Zhang L."/>
            <person name="Hao G."/>
            <person name="Liu J."/>
            <person name="Yang Y."/>
        </authorList>
    </citation>
    <scope>NUCLEOTIDE SEQUENCE [LARGE SCALE GENOMIC DNA]</scope>
    <source>
        <strain evidence="5">Cfa_2016G</strain>
        <tissue evidence="5">Leaf</tissue>
    </source>
</reference>
<feature type="domain" description="DUF629" evidence="4">
    <location>
        <begin position="246"/>
        <end position="507"/>
    </location>
</feature>
<name>A0A660KN68_9ROSI</name>
<proteinExistence type="predicted"/>
<feature type="region of interest" description="Disordered" evidence="3">
    <location>
        <begin position="1"/>
        <end position="26"/>
    </location>
</feature>
<feature type="compositionally biased region" description="Low complexity" evidence="3">
    <location>
        <begin position="14"/>
        <end position="25"/>
    </location>
</feature>
<dbReference type="PANTHER" id="PTHR22975">
    <property type="entry name" value="UBIQUITIN SPECIFIC PROTEINASE"/>
    <property type="match status" value="1"/>
</dbReference>
<evidence type="ECO:0000313" key="5">
    <source>
        <dbReference type="EMBL" id="KAE8037141.1"/>
    </source>
</evidence>
<dbReference type="InterPro" id="IPR006865">
    <property type="entry name" value="DUF629"/>
</dbReference>
<evidence type="ECO:0000313" key="6">
    <source>
        <dbReference type="Proteomes" id="UP000327013"/>
    </source>
</evidence>
<evidence type="ECO:0000256" key="3">
    <source>
        <dbReference type="SAM" id="MobiDB-lite"/>
    </source>
</evidence>
<evidence type="ECO:0000256" key="1">
    <source>
        <dbReference type="ARBA" id="ARBA00022786"/>
    </source>
</evidence>
<dbReference type="GO" id="GO:0016787">
    <property type="term" value="F:hydrolase activity"/>
    <property type="evidence" value="ECO:0007669"/>
    <property type="project" value="UniProtKB-KW"/>
</dbReference>
<keyword evidence="6" id="KW-1185">Reference proteome</keyword>
<keyword evidence="1" id="KW-0833">Ubl conjugation pathway</keyword>
<evidence type="ECO:0000259" key="4">
    <source>
        <dbReference type="Pfam" id="PF04780"/>
    </source>
</evidence>
<sequence>MESSPASPSPSTDPPSSADASPSASVAQEPYRILETSYAESWGALKAAFSHTGHPELYDFSRSAILFRLCLTASFVCNLAGRLEQFNEALESLLQALPLFPNSVSIAHTHANLLFEIARQKEAVLQEEASSYEAVVQECERGLLIKNSADPIPFSASQLENLRKELVELTAKSKRQIIVLGGGNRRDKWKRLVDDNSLAEVKAEFEAALRRKKEIAGWRPSLDDWFVEKRKLKKGEKNDVATIRLVRAFWKDNMSAEDKRKLFRVGIEDLKGYLEKNDLRMAMKVFTEALDFAKATKKWMFWACCYCEEKICDLDSSYMHISGHLSPLSGSFQSIMPIKAPIWAINGVWKPAESTSAAKIMERRSAAADWPYIDEKSERAEIIDRIREKLQLFTSNGCLAWSHLNKVQSLIIELLQNYVPESVITNYWLRRSLPLICFLEVPELNSVVEFLEDLAGVCQLGCLGEITSEDEDDGNRGNKLLWITSQTIVLSWDKSTLLFDHRFLGGETDLVSWLWAEGPTTGEQINAWKSLREASKSRAMEFYKIVEDECGRLRRMCERKREYLRYLKALENVESICADDVSLLFKRWKELETVTEDADADAKLDIIWSIMKETQEEESETQMAIQRLKNRLVRELYQIDAIILLTLAAMRPQIRQPFETACVFDYQFVMVLMLKSFMKARLEDLVNKDAAEQVNTAVRALSAKCALGAKNTNREERQGPGKSKKEKKKKVSEPAFCLLEPNQDVGNTLSQQEEELRHEYEEEQRRGKLNGSRKKKR</sequence>
<feature type="domain" description="DUF629" evidence="4">
    <location>
        <begin position="509"/>
        <end position="580"/>
    </location>
</feature>
<dbReference type="OrthoDB" id="10320739at2759"/>
<feature type="compositionally biased region" description="Basic and acidic residues" evidence="3">
    <location>
        <begin position="754"/>
        <end position="766"/>
    </location>
</feature>
<dbReference type="Proteomes" id="UP000327013">
    <property type="component" value="Chromosome 4"/>
</dbReference>
<accession>A0A660KN68</accession>
<dbReference type="AlphaFoldDB" id="A0A660KN68"/>
<organism evidence="5 6">
    <name type="scientific">Carpinus fangiana</name>
    <dbReference type="NCBI Taxonomy" id="176857"/>
    <lineage>
        <taxon>Eukaryota</taxon>
        <taxon>Viridiplantae</taxon>
        <taxon>Streptophyta</taxon>
        <taxon>Embryophyta</taxon>
        <taxon>Tracheophyta</taxon>
        <taxon>Spermatophyta</taxon>
        <taxon>Magnoliopsida</taxon>
        <taxon>eudicotyledons</taxon>
        <taxon>Gunneridae</taxon>
        <taxon>Pentapetalae</taxon>
        <taxon>rosids</taxon>
        <taxon>fabids</taxon>
        <taxon>Fagales</taxon>
        <taxon>Betulaceae</taxon>
        <taxon>Carpinus</taxon>
    </lineage>
</organism>
<dbReference type="EMBL" id="CM017324">
    <property type="protein sequence ID" value="KAE8037141.1"/>
    <property type="molecule type" value="Genomic_DNA"/>
</dbReference>
<evidence type="ECO:0000256" key="2">
    <source>
        <dbReference type="ARBA" id="ARBA00022801"/>
    </source>
</evidence>
<feature type="region of interest" description="Disordered" evidence="3">
    <location>
        <begin position="709"/>
        <end position="777"/>
    </location>
</feature>
<gene>
    <name evidence="5" type="ORF">FH972_009760</name>
</gene>
<keyword evidence="2" id="KW-0378">Hydrolase</keyword>
<dbReference type="InterPro" id="IPR052398">
    <property type="entry name" value="Ubiquitin_hydrolase_53/54"/>
</dbReference>